<organism evidence="1 2">
    <name type="scientific">Cohnella soli</name>
    <dbReference type="NCBI Taxonomy" id="425005"/>
    <lineage>
        <taxon>Bacteria</taxon>
        <taxon>Bacillati</taxon>
        <taxon>Bacillota</taxon>
        <taxon>Bacilli</taxon>
        <taxon>Bacillales</taxon>
        <taxon>Paenibacillaceae</taxon>
        <taxon>Cohnella</taxon>
    </lineage>
</organism>
<keyword evidence="2" id="KW-1185">Reference proteome</keyword>
<accession>A0ABW0I1V3</accession>
<dbReference type="RefSeq" id="WP_378138822.1">
    <property type="nucleotide sequence ID" value="NZ_JBHSMI010000056.1"/>
</dbReference>
<protein>
    <submittedName>
        <fullName evidence="1">DUF6262 family protein</fullName>
    </submittedName>
</protein>
<name>A0ABW0I1V3_9BACL</name>
<dbReference type="InterPro" id="IPR046229">
    <property type="entry name" value="TnpC-like"/>
</dbReference>
<dbReference type="Pfam" id="PF19776">
    <property type="entry name" value="DUF6262"/>
    <property type="match status" value="1"/>
</dbReference>
<dbReference type="EMBL" id="JBHSMI010000056">
    <property type="protein sequence ID" value="MFC5406565.1"/>
    <property type="molecule type" value="Genomic_DNA"/>
</dbReference>
<sequence length="56" mass="6592">MQRLIEQQGNLNFNSFSTELGVSKAYLYNHSEIRERIETLRNQQEGMSSAKQTWND</sequence>
<evidence type="ECO:0000313" key="1">
    <source>
        <dbReference type="EMBL" id="MFC5406565.1"/>
    </source>
</evidence>
<evidence type="ECO:0000313" key="2">
    <source>
        <dbReference type="Proteomes" id="UP001596113"/>
    </source>
</evidence>
<gene>
    <name evidence="1" type="ORF">ACFPOF_27855</name>
</gene>
<proteinExistence type="predicted"/>
<dbReference type="Proteomes" id="UP001596113">
    <property type="component" value="Unassembled WGS sequence"/>
</dbReference>
<comment type="caution">
    <text evidence="1">The sequence shown here is derived from an EMBL/GenBank/DDBJ whole genome shotgun (WGS) entry which is preliminary data.</text>
</comment>
<reference evidence="2" key="1">
    <citation type="journal article" date="2019" name="Int. J. Syst. Evol. Microbiol.">
        <title>The Global Catalogue of Microorganisms (GCM) 10K type strain sequencing project: providing services to taxonomists for standard genome sequencing and annotation.</title>
        <authorList>
            <consortium name="The Broad Institute Genomics Platform"/>
            <consortium name="The Broad Institute Genome Sequencing Center for Infectious Disease"/>
            <person name="Wu L."/>
            <person name="Ma J."/>
        </authorList>
    </citation>
    <scope>NUCLEOTIDE SEQUENCE [LARGE SCALE GENOMIC DNA]</scope>
    <source>
        <strain evidence="2">CGMCC 1.18575</strain>
    </source>
</reference>